<dbReference type="GO" id="GO:0016051">
    <property type="term" value="P:carbohydrate biosynthetic process"/>
    <property type="evidence" value="ECO:0007669"/>
    <property type="project" value="InterPro"/>
</dbReference>
<reference evidence="2 3" key="1">
    <citation type="submission" date="2013-08" db="EMBL/GenBank/DDBJ databases">
        <title>The genome sequence of Skermanella stibiiresistens.</title>
        <authorList>
            <person name="Zhu W."/>
            <person name="Wang G."/>
        </authorList>
    </citation>
    <scope>NUCLEOTIDE SEQUENCE [LARGE SCALE GENOMIC DNA]</scope>
    <source>
        <strain evidence="2 3">SB22</strain>
    </source>
</reference>
<evidence type="ECO:0000259" key="1">
    <source>
        <dbReference type="PROSITE" id="PS50844"/>
    </source>
</evidence>
<dbReference type="Proteomes" id="UP000019486">
    <property type="component" value="Unassembled WGS sequence"/>
</dbReference>
<dbReference type="InterPro" id="IPR013785">
    <property type="entry name" value="Aldolase_TIM"/>
</dbReference>
<protein>
    <recommendedName>
        <fullName evidence="1">AFP-like domain-containing protein</fullName>
    </recommendedName>
</protein>
<dbReference type="SUPFAM" id="SSF51569">
    <property type="entry name" value="Aldolase"/>
    <property type="match status" value="1"/>
</dbReference>
<dbReference type="CDD" id="cd11615">
    <property type="entry name" value="SAF_NeuB_like"/>
    <property type="match status" value="1"/>
</dbReference>
<dbReference type="EMBL" id="AVFL01000001">
    <property type="protein sequence ID" value="EWY42824.1"/>
    <property type="molecule type" value="Genomic_DNA"/>
</dbReference>
<dbReference type="SUPFAM" id="SSF51269">
    <property type="entry name" value="AFP III-like domain"/>
    <property type="match status" value="1"/>
</dbReference>
<gene>
    <name evidence="2" type="ORF">N825_01005</name>
</gene>
<dbReference type="InterPro" id="IPR013132">
    <property type="entry name" value="PseI/NeuA/B-like_N"/>
</dbReference>
<dbReference type="AlphaFoldDB" id="W9HA28"/>
<dbReference type="InterPro" id="IPR057736">
    <property type="entry name" value="SAF_PseI/NeuA/NeuB"/>
</dbReference>
<dbReference type="GO" id="GO:0047444">
    <property type="term" value="F:N-acylneuraminate-9-phosphate synthase activity"/>
    <property type="evidence" value="ECO:0007669"/>
    <property type="project" value="TreeGrafter"/>
</dbReference>
<organism evidence="2 3">
    <name type="scientific">Skermanella stibiiresistens SB22</name>
    <dbReference type="NCBI Taxonomy" id="1385369"/>
    <lineage>
        <taxon>Bacteria</taxon>
        <taxon>Pseudomonadati</taxon>
        <taxon>Pseudomonadota</taxon>
        <taxon>Alphaproteobacteria</taxon>
        <taxon>Rhodospirillales</taxon>
        <taxon>Azospirillaceae</taxon>
        <taxon>Skermanella</taxon>
    </lineage>
</organism>
<dbReference type="PANTHER" id="PTHR42966:SF1">
    <property type="entry name" value="SIALIC ACID SYNTHASE"/>
    <property type="match status" value="1"/>
</dbReference>
<proteinExistence type="predicted"/>
<dbReference type="SMART" id="SM00858">
    <property type="entry name" value="SAF"/>
    <property type="match status" value="1"/>
</dbReference>
<accession>W9HA28</accession>
<dbReference type="InterPro" id="IPR013974">
    <property type="entry name" value="SAF"/>
</dbReference>
<dbReference type="PANTHER" id="PTHR42966">
    <property type="entry name" value="N-ACETYLNEURAMINATE SYNTHASE"/>
    <property type="match status" value="1"/>
</dbReference>
<dbReference type="InterPro" id="IPR006190">
    <property type="entry name" value="SAF_AFP_Neu5Ac"/>
</dbReference>
<dbReference type="PROSITE" id="PS50844">
    <property type="entry name" value="AFP_LIKE"/>
    <property type="match status" value="1"/>
</dbReference>
<dbReference type="STRING" id="1385369.N825_01005"/>
<evidence type="ECO:0000313" key="3">
    <source>
        <dbReference type="Proteomes" id="UP000019486"/>
    </source>
</evidence>
<dbReference type="Pfam" id="PF03102">
    <property type="entry name" value="NeuB"/>
    <property type="match status" value="1"/>
</dbReference>
<comment type="caution">
    <text evidence="2">The sequence shown here is derived from an EMBL/GenBank/DDBJ whole genome shotgun (WGS) entry which is preliminary data.</text>
</comment>
<dbReference type="InterPro" id="IPR051690">
    <property type="entry name" value="PseI-like"/>
</dbReference>
<dbReference type="Gene3D" id="3.90.1210.10">
    <property type="entry name" value="Antifreeze-like/N-acetylneuraminic acid synthase C-terminal domain"/>
    <property type="match status" value="1"/>
</dbReference>
<dbReference type="InterPro" id="IPR036732">
    <property type="entry name" value="AFP_Neu5c_C_sf"/>
</dbReference>
<dbReference type="Pfam" id="PF08666">
    <property type="entry name" value="SAF"/>
    <property type="match status" value="1"/>
</dbReference>
<sequence>MAYSHDGSVDLAERIVRDAASAGADAISIHITHMPDYMVRDYGTGAGRVSAGKETSPIYDYLCDISLSFDQWERVAAVAREVGLDLVIMPNDGPSLDFAVTLSPDALVVPPACFEEHDFIDAVGRQGTPIYLRVGGATLGEIESVIERLRATGAGAITLLYGHQNYPTSIADTSLRFLECLRNSFGLPVGIADHVDADDDFALMAPLLAIPLGITCIEKHITHDRAKRGEDFESALNGDELARLVTLVRKAEMALGVPHAAGLDASSRKYRGNVRKRLVAARAIAAGETITADALIAKRSDAGVSPAHKALFVGSTARTGIAADQGMAFDLIVGAAP</sequence>
<keyword evidence="3" id="KW-1185">Reference proteome</keyword>
<name>W9HA28_9PROT</name>
<feature type="domain" description="AFP-like" evidence="1">
    <location>
        <begin position="277"/>
        <end position="335"/>
    </location>
</feature>
<evidence type="ECO:0000313" key="2">
    <source>
        <dbReference type="EMBL" id="EWY42824.1"/>
    </source>
</evidence>
<dbReference type="Gene3D" id="3.20.20.70">
    <property type="entry name" value="Aldolase class I"/>
    <property type="match status" value="1"/>
</dbReference>